<dbReference type="Proteomes" id="UP001373714">
    <property type="component" value="Unassembled WGS sequence"/>
</dbReference>
<organism evidence="3 4">
    <name type="scientific">Orbilia blumenaviensis</name>
    <dbReference type="NCBI Taxonomy" id="1796055"/>
    <lineage>
        <taxon>Eukaryota</taxon>
        <taxon>Fungi</taxon>
        <taxon>Dikarya</taxon>
        <taxon>Ascomycota</taxon>
        <taxon>Pezizomycotina</taxon>
        <taxon>Orbiliomycetes</taxon>
        <taxon>Orbiliales</taxon>
        <taxon>Orbiliaceae</taxon>
        <taxon>Orbilia</taxon>
    </lineage>
</organism>
<dbReference type="InterPro" id="IPR011333">
    <property type="entry name" value="SKP1/BTB/POZ_sf"/>
</dbReference>
<evidence type="ECO:0000313" key="4">
    <source>
        <dbReference type="Proteomes" id="UP001373714"/>
    </source>
</evidence>
<dbReference type="InterPro" id="IPR000210">
    <property type="entry name" value="BTB/POZ_dom"/>
</dbReference>
<protein>
    <recommendedName>
        <fullName evidence="2">BTB domain-containing protein</fullName>
    </recommendedName>
</protein>
<proteinExistence type="predicted"/>
<evidence type="ECO:0000313" key="3">
    <source>
        <dbReference type="EMBL" id="KAK6352317.1"/>
    </source>
</evidence>
<reference evidence="3 4" key="1">
    <citation type="submission" date="2019-10" db="EMBL/GenBank/DDBJ databases">
        <authorList>
            <person name="Palmer J.M."/>
        </authorList>
    </citation>
    <scope>NUCLEOTIDE SEQUENCE [LARGE SCALE GENOMIC DNA]</scope>
    <source>
        <strain evidence="3 4">TWF730</strain>
    </source>
</reference>
<comment type="caution">
    <text evidence="3">The sequence shown here is derived from an EMBL/GenBank/DDBJ whole genome shotgun (WGS) entry which is preliminary data.</text>
</comment>
<dbReference type="PROSITE" id="PS50097">
    <property type="entry name" value="BTB"/>
    <property type="match status" value="1"/>
</dbReference>
<dbReference type="CDD" id="cd18186">
    <property type="entry name" value="BTB_POZ_ZBTB_KLHL-like"/>
    <property type="match status" value="1"/>
</dbReference>
<keyword evidence="4" id="KW-1185">Reference proteome</keyword>
<feature type="domain" description="BTB" evidence="2">
    <location>
        <begin position="136"/>
        <end position="197"/>
    </location>
</feature>
<sequence length="771" mass="88998">MYGVIHHRKDVQDVTVCGYDEDEVDTFLLRAMDKKLRVGSQSAPVIISPEQMKKKKKRRDRDREREKSFRNPFKESPITYGMSPAEKGRQRAPAWFKTTREIFELGGEPDSLSKTPRGQDLKDYLLYQGIHMGVGSDVTLAITGGKTFNLHRFILSQAPMFREAFEQLGSDISPFYWDAIDDFVDMAAVEHIINRMYGNMGDKYYEAKNLIPIMGVCLQWGLVSWFHSYLDRFMSRLSAENMTEIVDFAMDEFYGEWAEPHILPVIKHYMARYGTHLELKTWRALPVDWVVQILSYDGFILTDVRAEDVRKELGYCKVVMGHEYERWNFARSIYYDRLGLDEDVLRQLEQNRVFPDHITAEVIEEQHPLFELLNSQGMKYCNMSPLNWKQVRKEQLLATSSLIDPSVLAEGIFNAVRLRRCVEDAHLDSTKLNLTFPVDPNYPDEGKNYEVPNVDRYIFRPRRVELQRDPTQFPKIEKDGIPVPGEVEYPQLTPFPPIRFSVEFQFHRGIGAMKTSAPLRAEPVFYGGSWWQFSIQKLHDEAEPAERINMYIRRVGKPIPRPASALSSVSVATFPDINYGALTREHLEGHYDENTLDKLLEGESSSTEFYYDQRENVCAYFRIFAPSLIAGYDPEKFIVISGSEFPKMRAPAITRTTIFESKPMAFPLDTDVIVPGRTLVHEVEEAEELKDFINDSLYFKGECERIFEGGAINLPKQRESYLTTVYQRTGEVFGDWEKEGKGGPDRNVTLALKERDAAWSNMKFGIVIGLV</sequence>
<accession>A0AAV9V0R9</accession>
<dbReference type="AlphaFoldDB" id="A0AAV9V0R9"/>
<dbReference type="EMBL" id="JAVHNS010000006">
    <property type="protein sequence ID" value="KAK6352317.1"/>
    <property type="molecule type" value="Genomic_DNA"/>
</dbReference>
<feature type="region of interest" description="Disordered" evidence="1">
    <location>
        <begin position="40"/>
        <end position="85"/>
    </location>
</feature>
<dbReference type="PANTHER" id="PTHR47369">
    <property type="entry name" value="BTB/POZ DOMAIN-CONTAINING PROTEIN"/>
    <property type="match status" value="1"/>
</dbReference>
<dbReference type="PANTHER" id="PTHR47369:SF1">
    <property type="entry name" value="BTB_POZ DOMAIN-CONTAINING PROTEIN"/>
    <property type="match status" value="1"/>
</dbReference>
<gene>
    <name evidence="3" type="ORF">TWF730_009147</name>
</gene>
<dbReference type="SUPFAM" id="SSF54695">
    <property type="entry name" value="POZ domain"/>
    <property type="match status" value="1"/>
</dbReference>
<name>A0AAV9V0R9_9PEZI</name>
<dbReference type="Gene3D" id="3.30.710.10">
    <property type="entry name" value="Potassium Channel Kv1.1, Chain A"/>
    <property type="match status" value="1"/>
</dbReference>
<feature type="compositionally biased region" description="Basic and acidic residues" evidence="1">
    <location>
        <begin position="61"/>
        <end position="73"/>
    </location>
</feature>
<evidence type="ECO:0000256" key="1">
    <source>
        <dbReference type="SAM" id="MobiDB-lite"/>
    </source>
</evidence>
<evidence type="ECO:0000259" key="2">
    <source>
        <dbReference type="PROSITE" id="PS50097"/>
    </source>
</evidence>